<name>A0A6N9VI35_STRMI</name>
<comment type="similarity">
    <text evidence="2">Belongs to the flavin monoamine oxidase family.</text>
</comment>
<dbReference type="PANTHER" id="PTHR43563">
    <property type="entry name" value="AMINE OXIDASE"/>
    <property type="match status" value="1"/>
</dbReference>
<feature type="binding site" evidence="4">
    <location>
        <begin position="101"/>
        <end position="102"/>
    </location>
    <ligand>
        <name>FAD</name>
        <dbReference type="ChEBI" id="CHEBI:57692"/>
    </ligand>
</feature>
<dbReference type="EMBL" id="JAAGME010001097">
    <property type="protein sequence ID" value="NEB70689.1"/>
    <property type="molecule type" value="Genomic_DNA"/>
</dbReference>
<dbReference type="GO" id="GO:0016491">
    <property type="term" value="F:oxidoreductase activity"/>
    <property type="evidence" value="ECO:0007669"/>
    <property type="project" value="UniProtKB-KW"/>
</dbReference>
<organism evidence="7 8">
    <name type="scientific">Streptomyces microflavus</name>
    <name type="common">Streptomyces lipmanii</name>
    <dbReference type="NCBI Taxonomy" id="1919"/>
    <lineage>
        <taxon>Bacteria</taxon>
        <taxon>Bacillati</taxon>
        <taxon>Actinomycetota</taxon>
        <taxon>Actinomycetes</taxon>
        <taxon>Kitasatosporales</taxon>
        <taxon>Streptomycetaceae</taxon>
        <taxon>Streptomyces</taxon>
    </lineage>
</organism>
<evidence type="ECO:0000259" key="6">
    <source>
        <dbReference type="Pfam" id="PF01593"/>
    </source>
</evidence>
<evidence type="ECO:0000313" key="7">
    <source>
        <dbReference type="EMBL" id="NEB70689.1"/>
    </source>
</evidence>
<dbReference type="Gene3D" id="3.90.660.10">
    <property type="match status" value="2"/>
</dbReference>
<protein>
    <submittedName>
        <fullName evidence="7">FAD-dependent oxidoreductase</fullName>
    </submittedName>
</protein>
<dbReference type="PRINTS" id="PR00757">
    <property type="entry name" value="AMINEOXDASEF"/>
</dbReference>
<dbReference type="PANTHER" id="PTHR43563:SF1">
    <property type="entry name" value="AMINE OXIDASE [FLAVIN-CONTAINING] B"/>
    <property type="match status" value="1"/>
</dbReference>
<evidence type="ECO:0000256" key="3">
    <source>
        <dbReference type="ARBA" id="ARBA00023002"/>
    </source>
</evidence>
<dbReference type="InterPro" id="IPR001613">
    <property type="entry name" value="Flavin_amine_oxidase"/>
</dbReference>
<dbReference type="InterPro" id="IPR036188">
    <property type="entry name" value="FAD/NAD-bd_sf"/>
</dbReference>
<dbReference type="Proteomes" id="UP000471648">
    <property type="component" value="Unassembled WGS sequence"/>
</dbReference>
<feature type="compositionally biased region" description="Pro residues" evidence="5">
    <location>
        <begin position="1"/>
        <end position="10"/>
    </location>
</feature>
<dbReference type="SUPFAM" id="SSF51905">
    <property type="entry name" value="FAD/NAD(P)-binding domain"/>
    <property type="match status" value="1"/>
</dbReference>
<reference evidence="7 8" key="1">
    <citation type="submission" date="2020-01" db="EMBL/GenBank/DDBJ databases">
        <title>Insect and environment-associated Actinomycetes.</title>
        <authorList>
            <person name="Currrie C."/>
            <person name="Chevrette M."/>
            <person name="Carlson C."/>
            <person name="Stubbendieck R."/>
            <person name="Wendt-Pienkowski E."/>
        </authorList>
    </citation>
    <scope>NUCLEOTIDE SEQUENCE [LARGE SCALE GENOMIC DNA]</scope>
    <source>
        <strain evidence="7 8">SID14438</strain>
    </source>
</reference>
<comment type="cofactor">
    <cofactor evidence="1">
        <name>FAD</name>
        <dbReference type="ChEBI" id="CHEBI:57692"/>
    </cofactor>
</comment>
<dbReference type="Pfam" id="PF01593">
    <property type="entry name" value="Amino_oxidase"/>
    <property type="match status" value="1"/>
</dbReference>
<keyword evidence="3" id="KW-0560">Oxidoreductase</keyword>
<comment type="caution">
    <text evidence="7">The sequence shown here is derived from an EMBL/GenBank/DDBJ whole genome shotgun (WGS) entry which is preliminary data.</text>
</comment>
<sequence>MNGMPAPPRGPAAGVRGSRDTMQSSTNRPTRRTLLKAAGATALTVPAAAALASPAAAATTPAPVGAAEETSYDVIVIGAGFAGITAARELRAKGKRVLVLEARDRIGGRTWTGSFAGHLVERGGTWVESTQPHLGAELTRYSLALEEDLPIDRVMLPTPTGPKAFTPEDGFGRIGTIMDRMFDGSRQYFEKPFEPLYRADLLQSLDKLSLRDRLTQLALTPEEELLINGQTAIYSGGASTDGGFTMFAHWWALAGHTNDGWGETQKYRIAKGTGALLNAMIADAKPKIMLNSPVASVADTGSKVHVTLKSGAAFSAPKAVIAVPVNVWPTIKFTPTLPPALTTAGSQGIAVKRAVKLWIHAKKGAGRFYGQGVEGTSTPIPMLLPFKETSQGMLYVAFSTDPTLDPNSIPQVKAAVKKLGVDLDILGLYTHDWGKDPYALGGWAFRKPKQLTTLYPDVTQPKGRLAFASGDIANGWSGYIDGAIESGLRAAQQTVAAI</sequence>
<evidence type="ECO:0000313" key="8">
    <source>
        <dbReference type="Proteomes" id="UP000471648"/>
    </source>
</evidence>
<evidence type="ECO:0000256" key="5">
    <source>
        <dbReference type="SAM" id="MobiDB-lite"/>
    </source>
</evidence>
<dbReference type="InterPro" id="IPR006311">
    <property type="entry name" value="TAT_signal"/>
</dbReference>
<evidence type="ECO:0000256" key="4">
    <source>
        <dbReference type="PIRSR" id="PIRSR601613-1"/>
    </source>
</evidence>
<accession>A0A6N9VI35</accession>
<dbReference type="PROSITE" id="PS51318">
    <property type="entry name" value="TAT"/>
    <property type="match status" value="1"/>
</dbReference>
<evidence type="ECO:0000256" key="2">
    <source>
        <dbReference type="ARBA" id="ARBA00005995"/>
    </source>
</evidence>
<feature type="binding site" evidence="4">
    <location>
        <position position="294"/>
    </location>
    <ligand>
        <name>FAD</name>
        <dbReference type="ChEBI" id="CHEBI:57692"/>
    </ligand>
</feature>
<feature type="domain" description="Amine oxidase" evidence="6">
    <location>
        <begin position="81"/>
        <end position="493"/>
    </location>
</feature>
<evidence type="ECO:0000256" key="1">
    <source>
        <dbReference type="ARBA" id="ARBA00001974"/>
    </source>
</evidence>
<feature type="region of interest" description="Disordered" evidence="5">
    <location>
        <begin position="1"/>
        <end position="31"/>
    </location>
</feature>
<dbReference type="InterPro" id="IPR050703">
    <property type="entry name" value="Flavin_MAO"/>
</dbReference>
<dbReference type="InterPro" id="IPR002937">
    <property type="entry name" value="Amino_oxidase"/>
</dbReference>
<proteinExistence type="inferred from homology"/>
<dbReference type="AlphaFoldDB" id="A0A6N9VI35"/>
<gene>
    <name evidence="7" type="ORF">G3I39_27045</name>
</gene>
<dbReference type="Gene3D" id="3.50.50.60">
    <property type="entry name" value="FAD/NAD(P)-binding domain"/>
    <property type="match status" value="2"/>
</dbReference>